<feature type="compositionally biased region" description="Basic and acidic residues" evidence="1">
    <location>
        <begin position="22"/>
        <end position="32"/>
    </location>
</feature>
<dbReference type="EMBL" id="HACG01022715">
    <property type="protein sequence ID" value="CEK69580.1"/>
    <property type="molecule type" value="Transcribed_RNA"/>
</dbReference>
<organism evidence="2">
    <name type="scientific">Arion vulgaris</name>
    <dbReference type="NCBI Taxonomy" id="1028688"/>
    <lineage>
        <taxon>Eukaryota</taxon>
        <taxon>Metazoa</taxon>
        <taxon>Spiralia</taxon>
        <taxon>Lophotrochozoa</taxon>
        <taxon>Mollusca</taxon>
        <taxon>Gastropoda</taxon>
        <taxon>Heterobranchia</taxon>
        <taxon>Euthyneura</taxon>
        <taxon>Panpulmonata</taxon>
        <taxon>Eupulmonata</taxon>
        <taxon>Stylommatophora</taxon>
        <taxon>Helicina</taxon>
        <taxon>Arionoidea</taxon>
        <taxon>Arionidae</taxon>
        <taxon>Arion</taxon>
    </lineage>
</organism>
<protein>
    <submittedName>
        <fullName evidence="2">Uncharacterized protein</fullName>
    </submittedName>
</protein>
<feature type="region of interest" description="Disordered" evidence="1">
    <location>
        <begin position="1"/>
        <end position="80"/>
    </location>
</feature>
<proteinExistence type="predicted"/>
<dbReference type="AlphaFoldDB" id="A0A0B6ZPE5"/>
<feature type="compositionally biased region" description="Polar residues" evidence="1">
    <location>
        <begin position="1"/>
        <end position="21"/>
    </location>
</feature>
<feature type="compositionally biased region" description="Polar residues" evidence="1">
    <location>
        <begin position="57"/>
        <end position="80"/>
    </location>
</feature>
<feature type="non-terminal residue" evidence="2">
    <location>
        <position position="113"/>
    </location>
</feature>
<gene>
    <name evidence="2" type="primary">ORF70730</name>
</gene>
<name>A0A0B6ZPE5_9EUPU</name>
<feature type="non-terminal residue" evidence="2">
    <location>
        <position position="1"/>
    </location>
</feature>
<sequence length="113" mass="12617">NNLIQFDTQPKSEPSSAQSNTKENELEDHGHQDIMQSRNVDDHLSRRDRRSHHGVTVGTSFGTISFDNLTPSNESDTSTDISAKVQDVLTKLNTVSSKRATPSTINKENEKHQ</sequence>
<accession>A0A0B6ZPE5</accession>
<evidence type="ECO:0000256" key="1">
    <source>
        <dbReference type="SAM" id="MobiDB-lite"/>
    </source>
</evidence>
<evidence type="ECO:0000313" key="2">
    <source>
        <dbReference type="EMBL" id="CEK69580.1"/>
    </source>
</evidence>
<reference evidence="2" key="1">
    <citation type="submission" date="2014-12" db="EMBL/GenBank/DDBJ databases">
        <title>Insight into the proteome of Arion vulgaris.</title>
        <authorList>
            <person name="Aradska J."/>
            <person name="Bulat T."/>
            <person name="Smidak R."/>
            <person name="Sarate P."/>
            <person name="Gangsoo J."/>
            <person name="Sialana F."/>
            <person name="Bilban M."/>
            <person name="Lubec G."/>
        </authorList>
    </citation>
    <scope>NUCLEOTIDE SEQUENCE</scope>
    <source>
        <tissue evidence="2">Skin</tissue>
    </source>
</reference>